<evidence type="ECO:0000256" key="1">
    <source>
        <dbReference type="ARBA" id="ARBA00004370"/>
    </source>
</evidence>
<comment type="function">
    <text evidence="8">This protein is part of the stalk that links CF(0) to CF(1). It either transmits conformational changes from CF(0) to CF(1) or is implicated in proton conduction.</text>
</comment>
<accession>A0A5S5B109</accession>
<proteinExistence type="inferred from homology"/>
<comment type="subcellular location">
    <subcellularLocation>
        <location evidence="8">Cell membrane</location>
        <topology evidence="8">Peripheral membrane protein</topology>
    </subcellularLocation>
    <subcellularLocation>
        <location evidence="1">Membrane</location>
    </subcellularLocation>
</comment>
<dbReference type="NCBIfam" id="TIGR01145">
    <property type="entry name" value="ATP_synt_delta"/>
    <property type="match status" value="1"/>
</dbReference>
<protein>
    <recommendedName>
        <fullName evidence="8">ATP synthase subunit delta</fullName>
    </recommendedName>
    <alternativeName>
        <fullName evidence="8">ATP synthase F(1) sector subunit delta</fullName>
    </alternativeName>
    <alternativeName>
        <fullName evidence="8">F-type ATPase subunit delta</fullName>
        <shortName evidence="8">F-ATPase subunit delta</shortName>
    </alternativeName>
</protein>
<evidence type="ECO:0000256" key="2">
    <source>
        <dbReference type="ARBA" id="ARBA00022448"/>
    </source>
</evidence>
<evidence type="ECO:0000256" key="7">
    <source>
        <dbReference type="ARBA" id="ARBA00023310"/>
    </source>
</evidence>
<keyword evidence="4 8" id="KW-0406">Ion transport</keyword>
<dbReference type="EMBL" id="VNHO01000002">
    <property type="protein sequence ID" value="TYP58793.1"/>
    <property type="molecule type" value="Genomic_DNA"/>
</dbReference>
<dbReference type="PRINTS" id="PR00125">
    <property type="entry name" value="ATPASEDELTA"/>
</dbReference>
<dbReference type="PANTHER" id="PTHR11910">
    <property type="entry name" value="ATP SYNTHASE DELTA CHAIN"/>
    <property type="match status" value="1"/>
</dbReference>
<dbReference type="InterPro" id="IPR020781">
    <property type="entry name" value="ATPase_OSCP/d_CS"/>
</dbReference>
<dbReference type="HAMAP" id="MF_01416">
    <property type="entry name" value="ATP_synth_delta_bact"/>
    <property type="match status" value="1"/>
</dbReference>
<evidence type="ECO:0000256" key="4">
    <source>
        <dbReference type="ARBA" id="ARBA00023065"/>
    </source>
</evidence>
<keyword evidence="3 8" id="KW-0375">Hydrogen ion transport</keyword>
<evidence type="ECO:0000313" key="10">
    <source>
        <dbReference type="Proteomes" id="UP000322294"/>
    </source>
</evidence>
<dbReference type="InterPro" id="IPR026015">
    <property type="entry name" value="ATP_synth_OSCP/delta_N_sf"/>
</dbReference>
<keyword evidence="5 8" id="KW-0472">Membrane</keyword>
<dbReference type="AlphaFoldDB" id="A0A5S5B109"/>
<organism evidence="9 10">
    <name type="scientific">Thermosediminibacter litoriperuensis</name>
    <dbReference type="NCBI Taxonomy" id="291989"/>
    <lineage>
        <taxon>Bacteria</taxon>
        <taxon>Bacillati</taxon>
        <taxon>Bacillota</taxon>
        <taxon>Clostridia</taxon>
        <taxon>Thermosediminibacterales</taxon>
        <taxon>Thermosediminibacteraceae</taxon>
        <taxon>Thermosediminibacter</taxon>
    </lineage>
</organism>
<dbReference type="Proteomes" id="UP000322294">
    <property type="component" value="Unassembled WGS sequence"/>
</dbReference>
<keyword evidence="6 8" id="KW-0139">CF(1)</keyword>
<dbReference type="PROSITE" id="PS00389">
    <property type="entry name" value="ATPASE_DELTA"/>
    <property type="match status" value="1"/>
</dbReference>
<dbReference type="SUPFAM" id="SSF47928">
    <property type="entry name" value="N-terminal domain of the delta subunit of the F1F0-ATP synthase"/>
    <property type="match status" value="1"/>
</dbReference>
<dbReference type="GO" id="GO:0046933">
    <property type="term" value="F:proton-transporting ATP synthase activity, rotational mechanism"/>
    <property type="evidence" value="ECO:0007669"/>
    <property type="project" value="UniProtKB-UniRule"/>
</dbReference>
<keyword evidence="2 8" id="KW-0813">Transport</keyword>
<evidence type="ECO:0000256" key="3">
    <source>
        <dbReference type="ARBA" id="ARBA00022781"/>
    </source>
</evidence>
<reference evidence="9 10" key="1">
    <citation type="submission" date="2019-07" db="EMBL/GenBank/DDBJ databases">
        <title>Genomic Encyclopedia of Type Strains, Phase I: the one thousand microbial genomes (KMG-I) project.</title>
        <authorList>
            <person name="Kyrpides N."/>
        </authorList>
    </citation>
    <scope>NUCLEOTIDE SEQUENCE [LARGE SCALE GENOMIC DNA]</scope>
    <source>
        <strain evidence="9 10">DSM 16647</strain>
    </source>
</reference>
<dbReference type="InterPro" id="IPR000711">
    <property type="entry name" value="ATPase_OSCP/dsu"/>
</dbReference>
<dbReference type="RefSeq" id="WP_148865867.1">
    <property type="nucleotide sequence ID" value="NZ_VNHO01000002.1"/>
</dbReference>
<keyword evidence="10" id="KW-1185">Reference proteome</keyword>
<gene>
    <name evidence="8" type="primary">atpH</name>
    <name evidence="9" type="ORF">LZ11_00248</name>
</gene>
<evidence type="ECO:0000256" key="8">
    <source>
        <dbReference type="HAMAP-Rule" id="MF_01416"/>
    </source>
</evidence>
<name>A0A5S5B109_9FIRM</name>
<keyword evidence="7 8" id="KW-0066">ATP synthesis</keyword>
<comment type="similarity">
    <text evidence="8">Belongs to the ATPase delta chain family.</text>
</comment>
<evidence type="ECO:0000256" key="5">
    <source>
        <dbReference type="ARBA" id="ARBA00023136"/>
    </source>
</evidence>
<keyword evidence="8" id="KW-1003">Cell membrane</keyword>
<dbReference type="OrthoDB" id="9802471at2"/>
<dbReference type="GO" id="GO:0045259">
    <property type="term" value="C:proton-transporting ATP synthase complex"/>
    <property type="evidence" value="ECO:0007669"/>
    <property type="project" value="UniProtKB-KW"/>
</dbReference>
<sequence>MGAVGRVYAGALFSVAEEAGKVGEIKEQLSLVRDAVKKSAAFRDFLYHPGIKRQDKKRIISDVFSGILDPEMMNFFNLVIDEGRQYFLDDIYREYMEYYRRYRAYRIARVTTAVELTSDEEEDLKTRLEKIFGRKVVVEKEVDPAIIGGMVVRIGFQVIDGSIRSRLEELRAMMEG</sequence>
<dbReference type="NCBIfam" id="NF004402">
    <property type="entry name" value="PRK05758.2-2"/>
    <property type="match status" value="1"/>
</dbReference>
<comment type="caution">
    <text evidence="9">The sequence shown here is derived from an EMBL/GenBank/DDBJ whole genome shotgun (WGS) entry which is preliminary data.</text>
</comment>
<dbReference type="GO" id="GO:0005886">
    <property type="term" value="C:plasma membrane"/>
    <property type="evidence" value="ECO:0007669"/>
    <property type="project" value="UniProtKB-SubCell"/>
</dbReference>
<dbReference type="Pfam" id="PF00213">
    <property type="entry name" value="OSCP"/>
    <property type="match status" value="1"/>
</dbReference>
<comment type="function">
    <text evidence="8">F(1)F(0) ATP synthase produces ATP from ADP in the presence of a proton or sodium gradient. F-type ATPases consist of two structural domains, F(1) containing the extramembraneous catalytic core and F(0) containing the membrane proton channel, linked together by a central stalk and a peripheral stalk. During catalysis, ATP synthesis in the catalytic domain of F(1) is coupled via a rotary mechanism of the central stalk subunits to proton translocation.</text>
</comment>
<evidence type="ECO:0000313" key="9">
    <source>
        <dbReference type="EMBL" id="TYP58793.1"/>
    </source>
</evidence>
<dbReference type="Gene3D" id="1.10.520.20">
    <property type="entry name" value="N-terminal domain of the delta subunit of the F1F0-ATP synthase"/>
    <property type="match status" value="1"/>
</dbReference>
<evidence type="ECO:0000256" key="6">
    <source>
        <dbReference type="ARBA" id="ARBA00023196"/>
    </source>
</evidence>